<keyword evidence="2" id="KW-0862">Zinc</keyword>
<dbReference type="PROSITE" id="PS00463">
    <property type="entry name" value="ZN2_CY6_FUNGAL_1"/>
    <property type="match status" value="1"/>
</dbReference>
<dbReference type="PANTHER" id="PTHR47660">
    <property type="entry name" value="TRANSCRIPTION FACTOR WITH C2H2 AND ZN(2)-CYS(6) DNA BINDING DOMAIN (EUROFUNG)-RELATED-RELATED"/>
    <property type="match status" value="1"/>
</dbReference>
<dbReference type="GO" id="GO:0003677">
    <property type="term" value="F:DNA binding"/>
    <property type="evidence" value="ECO:0007669"/>
    <property type="project" value="InterPro"/>
</dbReference>
<protein>
    <recommendedName>
        <fullName evidence="6">Zn(2)-C6 fungal-type domain-containing protein</fullName>
    </recommendedName>
</protein>
<reference evidence="7 8" key="1">
    <citation type="submission" date="2016-03" db="EMBL/GenBank/DDBJ databases">
        <authorList>
            <person name="Ploux O."/>
        </authorList>
    </citation>
    <scope>NUCLEOTIDE SEQUENCE [LARGE SCALE GENOMIC DNA]</scope>
    <source>
        <strain evidence="7 8">UAMH 11012</strain>
    </source>
</reference>
<dbReference type="STRING" id="576137.A0A1L7WLG4"/>
<dbReference type="SUPFAM" id="SSF57701">
    <property type="entry name" value="Zn2/Cys6 DNA-binding domain"/>
    <property type="match status" value="1"/>
</dbReference>
<dbReference type="GO" id="GO:0008270">
    <property type="term" value="F:zinc ion binding"/>
    <property type="evidence" value="ECO:0007669"/>
    <property type="project" value="InterPro"/>
</dbReference>
<keyword evidence="1" id="KW-0479">Metal-binding</keyword>
<keyword evidence="8" id="KW-1185">Reference proteome</keyword>
<name>A0A1L7WLG4_9HELO</name>
<evidence type="ECO:0000256" key="4">
    <source>
        <dbReference type="ARBA" id="ARBA00023163"/>
    </source>
</evidence>
<evidence type="ECO:0000256" key="2">
    <source>
        <dbReference type="ARBA" id="ARBA00022833"/>
    </source>
</evidence>
<dbReference type="Gene3D" id="4.10.240.10">
    <property type="entry name" value="Zn(2)-C6 fungal-type DNA-binding domain"/>
    <property type="match status" value="1"/>
</dbReference>
<evidence type="ECO:0000256" key="1">
    <source>
        <dbReference type="ARBA" id="ARBA00022723"/>
    </source>
</evidence>
<evidence type="ECO:0000256" key="3">
    <source>
        <dbReference type="ARBA" id="ARBA00023015"/>
    </source>
</evidence>
<dbReference type="PROSITE" id="PS50048">
    <property type="entry name" value="ZN2_CY6_FUNGAL_2"/>
    <property type="match status" value="1"/>
</dbReference>
<dbReference type="CDD" id="cd00067">
    <property type="entry name" value="GAL4"/>
    <property type="match status" value="1"/>
</dbReference>
<feature type="domain" description="Zn(2)-C6 fungal-type" evidence="6">
    <location>
        <begin position="55"/>
        <end position="84"/>
    </location>
</feature>
<dbReference type="Pfam" id="PF00172">
    <property type="entry name" value="Zn_clus"/>
    <property type="match status" value="1"/>
</dbReference>
<dbReference type="EMBL" id="FJOG01000004">
    <property type="protein sequence ID" value="CZR53621.1"/>
    <property type="molecule type" value="Genomic_DNA"/>
</dbReference>
<dbReference type="Pfam" id="PF04082">
    <property type="entry name" value="Fungal_trans"/>
    <property type="match status" value="1"/>
</dbReference>
<dbReference type="GO" id="GO:0000981">
    <property type="term" value="F:DNA-binding transcription factor activity, RNA polymerase II-specific"/>
    <property type="evidence" value="ECO:0007669"/>
    <property type="project" value="InterPro"/>
</dbReference>
<dbReference type="Proteomes" id="UP000184330">
    <property type="component" value="Unassembled WGS sequence"/>
</dbReference>
<organism evidence="7 8">
    <name type="scientific">Phialocephala subalpina</name>
    <dbReference type="NCBI Taxonomy" id="576137"/>
    <lineage>
        <taxon>Eukaryota</taxon>
        <taxon>Fungi</taxon>
        <taxon>Dikarya</taxon>
        <taxon>Ascomycota</taxon>
        <taxon>Pezizomycotina</taxon>
        <taxon>Leotiomycetes</taxon>
        <taxon>Helotiales</taxon>
        <taxon>Mollisiaceae</taxon>
        <taxon>Phialocephala</taxon>
        <taxon>Phialocephala fortinii species complex</taxon>
    </lineage>
</organism>
<evidence type="ECO:0000313" key="8">
    <source>
        <dbReference type="Proteomes" id="UP000184330"/>
    </source>
</evidence>
<dbReference type="PANTHER" id="PTHR47660:SF2">
    <property type="entry name" value="TRANSCRIPTION FACTOR WITH C2H2 AND ZN(2)-CYS(6) DNA BINDING DOMAIN (EUROFUNG)"/>
    <property type="match status" value="1"/>
</dbReference>
<dbReference type="OrthoDB" id="654211at2759"/>
<accession>A0A1L7WLG4</accession>
<dbReference type="InterPro" id="IPR007219">
    <property type="entry name" value="XnlR_reg_dom"/>
</dbReference>
<dbReference type="AlphaFoldDB" id="A0A1L7WLG4"/>
<keyword evidence="3" id="KW-0805">Transcription regulation</keyword>
<sequence length="705" mass="78262">MFLVPSFLPSRRASEAASSAADVFLRHLKGCQQNRNHQAGRPTTETVKRKRVKRACDRCAQLKTRCTYGNPCERCSAKGLNCEYRREASLELRLLYGLDKTTTSTENDLANSTGQIPDATSPQSIVTYETEAIDLITSASAMPTTLANSNPLNSLNITSHEVNSPALWRDWPSLDFGSDSASLLPLPQLCGWDENEMVDEALLDVQFPWSPSLATSFNRVADAPPSPVSATGPGDPSNASPKACVPNCFSLAQIDPVEAKCNDLRAHLRGPGPMIPDEVISTFITRQNLLRALELYGQHYQRNIPILHSPTFSLFDSPTLLLAMFCVGACYDETIIPARYVFKIAMRVLINVENQPHEIDMEEPSLSTIQASMAACSVLACSQDEIGQKFVSVYFARNISMGKRARVFDPVEPVNYRNLTVETFDWHAWIKRETRIRIACSMTSQDKACCIFQNSPPSFSPLDLDVELACYEACWEARSAAECLQQLQSTPPQLPVSSAIRQLRTPSPFEGGPTFEASAFGMFVLVVGIHGMFWHATHYDLNRCLDTANSTASATSFPLFEVGNIAQSLETDFYGPSIAILADRAVALHGSSAIVGVNQALDHWARIWNARQFRDSDCENRAFSLDPFPFWCLAKLFLALHCSAPCIPEHSEFANARAKGLDIKDKLLLQAKTFRWLSRLRKRRGSRSQIIPESCLTELMRPSEE</sequence>
<evidence type="ECO:0000259" key="6">
    <source>
        <dbReference type="PROSITE" id="PS50048"/>
    </source>
</evidence>
<keyword evidence="4" id="KW-0804">Transcription</keyword>
<proteinExistence type="predicted"/>
<dbReference type="InterPro" id="IPR036864">
    <property type="entry name" value="Zn2-C6_fun-type_DNA-bd_sf"/>
</dbReference>
<evidence type="ECO:0000256" key="5">
    <source>
        <dbReference type="ARBA" id="ARBA00023242"/>
    </source>
</evidence>
<dbReference type="GO" id="GO:0006351">
    <property type="term" value="P:DNA-templated transcription"/>
    <property type="evidence" value="ECO:0007669"/>
    <property type="project" value="InterPro"/>
</dbReference>
<dbReference type="SMART" id="SM00066">
    <property type="entry name" value="GAL4"/>
    <property type="match status" value="1"/>
</dbReference>
<gene>
    <name evidence="7" type="ORF">PAC_03501</name>
</gene>
<evidence type="ECO:0000313" key="7">
    <source>
        <dbReference type="EMBL" id="CZR53621.1"/>
    </source>
</evidence>
<dbReference type="InterPro" id="IPR001138">
    <property type="entry name" value="Zn2Cys6_DnaBD"/>
</dbReference>
<keyword evidence="5" id="KW-0539">Nucleus</keyword>
<dbReference type="CDD" id="cd12148">
    <property type="entry name" value="fungal_TF_MHR"/>
    <property type="match status" value="1"/>
</dbReference>